<proteinExistence type="predicted"/>
<accession>A0AAI9E9A7</accession>
<evidence type="ECO:0000256" key="1">
    <source>
        <dbReference type="SAM" id="SignalP"/>
    </source>
</evidence>
<reference evidence="2" key="1">
    <citation type="submission" date="2023-11" db="EMBL/GenBank/DDBJ databases">
        <authorList>
            <person name="Alioto T."/>
            <person name="Alioto T."/>
            <person name="Gomez Garrido J."/>
        </authorList>
    </citation>
    <scope>NUCLEOTIDE SEQUENCE</scope>
</reference>
<dbReference type="InterPro" id="IPR039535">
    <property type="entry name" value="ASST-like"/>
</dbReference>
<feature type="chain" id="PRO_5042568009" description="ASST-domain-containing protein" evidence="1">
    <location>
        <begin position="22"/>
        <end position="527"/>
    </location>
</feature>
<keyword evidence="1" id="KW-0732">Signal</keyword>
<evidence type="ECO:0008006" key="4">
    <source>
        <dbReference type="Google" id="ProtNLM"/>
    </source>
</evidence>
<comment type="caution">
    <text evidence="2">The sequence shown here is derived from an EMBL/GenBank/DDBJ whole genome shotgun (WGS) entry which is preliminary data.</text>
</comment>
<evidence type="ECO:0000313" key="3">
    <source>
        <dbReference type="Proteomes" id="UP001296104"/>
    </source>
</evidence>
<dbReference type="InterPro" id="IPR053143">
    <property type="entry name" value="Arylsulfate_ST"/>
</dbReference>
<organism evidence="2 3">
    <name type="scientific">Lecanosticta acicola</name>
    <dbReference type="NCBI Taxonomy" id="111012"/>
    <lineage>
        <taxon>Eukaryota</taxon>
        <taxon>Fungi</taxon>
        <taxon>Dikarya</taxon>
        <taxon>Ascomycota</taxon>
        <taxon>Pezizomycotina</taxon>
        <taxon>Dothideomycetes</taxon>
        <taxon>Dothideomycetidae</taxon>
        <taxon>Mycosphaerellales</taxon>
        <taxon>Mycosphaerellaceae</taxon>
        <taxon>Lecanosticta</taxon>
    </lineage>
</organism>
<keyword evidence="3" id="KW-1185">Reference proteome</keyword>
<dbReference type="PANTHER" id="PTHR35340">
    <property type="entry name" value="PQQ ENZYME REPEAT PROTEIN-RELATED"/>
    <property type="match status" value="1"/>
</dbReference>
<dbReference type="PANTHER" id="PTHR35340:SF6">
    <property type="entry name" value="ASST-DOMAIN-CONTAINING PROTEIN"/>
    <property type="match status" value="1"/>
</dbReference>
<dbReference type="EMBL" id="CAVMBE010000013">
    <property type="protein sequence ID" value="CAK3926288.1"/>
    <property type="molecule type" value="Genomic_DNA"/>
</dbReference>
<dbReference type="AlphaFoldDB" id="A0AAI9E9A7"/>
<sequence length="527" mass="58133">MALLSRIGFLLSFSLCSQAVAGPASETRLASSANVQVETDPDGDLWPWRTFKSSPHTPPTLTYTADGKPLSDGHIFITPADIKNQNATKQSAGFTITTEGEPVYVANVSGMTDFRKQDWNGDPYLTYWSGYNTNGANTGHGYGQVTFTDDEYKTFDFDPDLHLNKLVNDSIANGSVDIHEHQITSRNTILISAYNNTQMDLTSVNGSADAWIVDALFYEVDIKTEEVLFQWKAVDHLPLTASKQPVVSVSGNGTKAAPWDWFHINAVQLVGEDYLISSRHLWTVFLISGKDGSIVWSLEGENGGSFGQLPDNGTFRWQHYARAHNVTQTSLDLSMFDNHNQVLDNGTMPTRMLVYHLDLPPSEGSSPLLTRRIEVPTHELYADSQGSYTADLPNGNQFVGYGQLAILREFGPGADGSDLRWEAQFGALNKVQSYRAFKQTWSATPAGWDPSLVVEDGKAYVSWNGATEVEEWTVYVGNDEEMLECAGVARKMGFETTFVVPGNGSLLQVGARQCGNEVRRSNIVRLK</sequence>
<name>A0AAI9E9A7_9PEZI</name>
<dbReference type="Proteomes" id="UP001296104">
    <property type="component" value="Unassembled WGS sequence"/>
</dbReference>
<dbReference type="Pfam" id="PF14269">
    <property type="entry name" value="Arylsulfotran_2"/>
    <property type="match status" value="1"/>
</dbReference>
<feature type="signal peptide" evidence="1">
    <location>
        <begin position="1"/>
        <end position="21"/>
    </location>
</feature>
<evidence type="ECO:0000313" key="2">
    <source>
        <dbReference type="EMBL" id="CAK3926288.1"/>
    </source>
</evidence>
<protein>
    <recommendedName>
        <fullName evidence="4">ASST-domain-containing protein</fullName>
    </recommendedName>
</protein>
<gene>
    <name evidence="2" type="ORF">LECACI_7A002858</name>
</gene>